<keyword evidence="5" id="KW-1133">Transmembrane helix</keyword>
<keyword evidence="3" id="KW-0812">Transmembrane</keyword>
<protein>
    <submittedName>
        <fullName evidence="10">CHASE domain-containing protein</fullName>
    </submittedName>
</protein>
<dbReference type="InterPro" id="IPR011712">
    <property type="entry name" value="Sig_transdc_His_kin_sub3_dim/P"/>
</dbReference>
<dbReference type="EMBL" id="JAJHPV010000004">
    <property type="protein sequence ID" value="MCC6070043.1"/>
    <property type="molecule type" value="Genomic_DNA"/>
</dbReference>
<evidence type="ECO:0000313" key="11">
    <source>
        <dbReference type="Proteomes" id="UP001198701"/>
    </source>
</evidence>
<dbReference type="Pfam" id="PF07730">
    <property type="entry name" value="HisKA_3"/>
    <property type="match status" value="1"/>
</dbReference>
<proteinExistence type="predicted"/>
<dbReference type="Gene3D" id="3.30.450.350">
    <property type="entry name" value="CHASE domain"/>
    <property type="match status" value="1"/>
</dbReference>
<dbReference type="Pfam" id="PF03924">
    <property type="entry name" value="CHASE"/>
    <property type="match status" value="1"/>
</dbReference>
<dbReference type="Gene3D" id="1.20.5.1930">
    <property type="match status" value="1"/>
</dbReference>
<dbReference type="PROSITE" id="PS50109">
    <property type="entry name" value="HIS_KIN"/>
    <property type="match status" value="1"/>
</dbReference>
<keyword evidence="6" id="KW-0902">Two-component regulatory system</keyword>
<keyword evidence="4" id="KW-0418">Kinase</keyword>
<sequence length="619" mass="67301">MGALISSCVGLLFYVATTQFIESDSRERFANHARNAQKTIVARVKSYTDVLRGAASLFRTGENISRAQFHEYAEGLALRDTFPAIHTINYAEYVTQAGRPAFEQRMRAEQVANPGLPLSARIRPNGAEQARARESYCVVTFIEPSSATTSAFGLDLHTNAYVEQIMLATRDSGQMMNSGTPILAISSPNHVFLGLRLPVYRPGATLDTIAQRRAAYRGSVGIAFSVPQLVQGVLAEMPVNNVRMTLLDQDLPEPGGAPVSPASMRILFDSSGELNVFPDEADPRRFTTTLPVNFHGRPWKITFSTPKAEMYTEFDVIYPKLAAFAGFIGSLLVYALFHALSSSRRRALMIASDMTKELRASEAKLQTSNETLRLLGAHADQIKELERKRIAREIHDDLGQNLLALRIEVDMLAARTRARHAHLHARACATLLQIDATIKSVRQIINDLRPNVLDLGLSAAVEWQVKEFRRLSGIECQLQEQVRDIVISDKRATAFFRILQESLSNISRHAGATRVSVELALTGGSLVMSIADNGNGLADRARHKVGSFGLVGIEERITMLGGSLSIKGVPGTGTTVCVSAPIDDARAPADSIGPAPAAPLAPPAMLAAAPNTTLENSPL</sequence>
<evidence type="ECO:0000256" key="1">
    <source>
        <dbReference type="ARBA" id="ARBA00004370"/>
    </source>
</evidence>
<comment type="subcellular location">
    <subcellularLocation>
        <location evidence="1">Membrane</location>
    </subcellularLocation>
</comment>
<dbReference type="InterPro" id="IPR003594">
    <property type="entry name" value="HATPase_dom"/>
</dbReference>
<evidence type="ECO:0000313" key="10">
    <source>
        <dbReference type="EMBL" id="MCC6070043.1"/>
    </source>
</evidence>
<dbReference type="PANTHER" id="PTHR24421">
    <property type="entry name" value="NITRATE/NITRITE SENSOR PROTEIN NARX-RELATED"/>
    <property type="match status" value="1"/>
</dbReference>
<dbReference type="InterPro" id="IPR006189">
    <property type="entry name" value="CHASE_dom"/>
</dbReference>
<accession>A0ABS8IPD1</accession>
<dbReference type="SUPFAM" id="SSF55874">
    <property type="entry name" value="ATPase domain of HSP90 chaperone/DNA topoisomerase II/histidine kinase"/>
    <property type="match status" value="1"/>
</dbReference>
<evidence type="ECO:0000256" key="3">
    <source>
        <dbReference type="ARBA" id="ARBA00022692"/>
    </source>
</evidence>
<evidence type="ECO:0000259" key="8">
    <source>
        <dbReference type="PROSITE" id="PS50109"/>
    </source>
</evidence>
<comment type="caution">
    <text evidence="10">The sequence shown here is derived from an EMBL/GenBank/DDBJ whole genome shotgun (WGS) entry which is preliminary data.</text>
</comment>
<dbReference type="Gene3D" id="3.30.565.10">
    <property type="entry name" value="Histidine kinase-like ATPase, C-terminal domain"/>
    <property type="match status" value="1"/>
</dbReference>
<name>A0ABS8IPD1_9BURK</name>
<dbReference type="PROSITE" id="PS50839">
    <property type="entry name" value="CHASE"/>
    <property type="match status" value="1"/>
</dbReference>
<gene>
    <name evidence="10" type="ORF">LMJ30_03585</name>
</gene>
<dbReference type="InterPro" id="IPR036890">
    <property type="entry name" value="HATPase_C_sf"/>
</dbReference>
<dbReference type="RefSeq" id="WP_229430966.1">
    <property type="nucleotide sequence ID" value="NZ_JAJHPV010000004.1"/>
</dbReference>
<dbReference type="SMART" id="SM01079">
    <property type="entry name" value="CHASE"/>
    <property type="match status" value="1"/>
</dbReference>
<keyword evidence="11" id="KW-1185">Reference proteome</keyword>
<dbReference type="InterPro" id="IPR042240">
    <property type="entry name" value="CHASE_sf"/>
</dbReference>
<evidence type="ECO:0000256" key="6">
    <source>
        <dbReference type="ARBA" id="ARBA00023012"/>
    </source>
</evidence>
<reference evidence="10 11" key="1">
    <citation type="submission" date="2021-11" db="EMBL/GenBank/DDBJ databases">
        <authorList>
            <person name="Huq M.A."/>
        </authorList>
    </citation>
    <scope>NUCLEOTIDE SEQUENCE [LARGE SCALE GENOMIC DNA]</scope>
    <source>
        <strain evidence="10 11">MAHUQ-52</strain>
    </source>
</reference>
<keyword evidence="7" id="KW-0472">Membrane</keyword>
<evidence type="ECO:0000256" key="2">
    <source>
        <dbReference type="ARBA" id="ARBA00022679"/>
    </source>
</evidence>
<dbReference type="Proteomes" id="UP001198701">
    <property type="component" value="Unassembled WGS sequence"/>
</dbReference>
<evidence type="ECO:0000259" key="9">
    <source>
        <dbReference type="PROSITE" id="PS50839"/>
    </source>
</evidence>
<dbReference type="Pfam" id="PF02518">
    <property type="entry name" value="HATPase_c"/>
    <property type="match status" value="1"/>
</dbReference>
<dbReference type="PANTHER" id="PTHR24421:SF59">
    <property type="entry name" value="OXYGEN SENSOR HISTIDINE KINASE NREB"/>
    <property type="match status" value="1"/>
</dbReference>
<evidence type="ECO:0000256" key="5">
    <source>
        <dbReference type="ARBA" id="ARBA00022989"/>
    </source>
</evidence>
<dbReference type="SMART" id="SM00387">
    <property type="entry name" value="HATPase_c"/>
    <property type="match status" value="1"/>
</dbReference>
<feature type="domain" description="Histidine kinase" evidence="8">
    <location>
        <begin position="393"/>
        <end position="584"/>
    </location>
</feature>
<evidence type="ECO:0000256" key="4">
    <source>
        <dbReference type="ARBA" id="ARBA00022777"/>
    </source>
</evidence>
<organism evidence="10 11">
    <name type="scientific">Massilia agrisoli</name>
    <dbReference type="NCBI Taxonomy" id="2892444"/>
    <lineage>
        <taxon>Bacteria</taxon>
        <taxon>Pseudomonadati</taxon>
        <taxon>Pseudomonadota</taxon>
        <taxon>Betaproteobacteria</taxon>
        <taxon>Burkholderiales</taxon>
        <taxon>Oxalobacteraceae</taxon>
        <taxon>Telluria group</taxon>
        <taxon>Massilia</taxon>
    </lineage>
</organism>
<dbReference type="CDD" id="cd16917">
    <property type="entry name" value="HATPase_UhpB-NarQ-NarX-like"/>
    <property type="match status" value="1"/>
</dbReference>
<evidence type="ECO:0000256" key="7">
    <source>
        <dbReference type="ARBA" id="ARBA00023136"/>
    </source>
</evidence>
<dbReference type="InterPro" id="IPR050482">
    <property type="entry name" value="Sensor_HK_TwoCompSys"/>
</dbReference>
<feature type="domain" description="CHASE" evidence="9">
    <location>
        <begin position="60"/>
        <end position="302"/>
    </location>
</feature>
<keyword evidence="2" id="KW-0808">Transferase</keyword>
<dbReference type="InterPro" id="IPR005467">
    <property type="entry name" value="His_kinase_dom"/>
</dbReference>